<dbReference type="OrthoDB" id="4035205at2759"/>
<gene>
    <name evidence="2" type="ORF">LANO_0E05556G</name>
</gene>
<feature type="compositionally biased region" description="Basic and acidic residues" evidence="1">
    <location>
        <begin position="1"/>
        <end position="11"/>
    </location>
</feature>
<dbReference type="EMBL" id="LT598451">
    <property type="protein sequence ID" value="SCU94059.1"/>
    <property type="molecule type" value="Genomic_DNA"/>
</dbReference>
<sequence length="215" mass="24284">MSSHHAPKDHGSNIFKTMTSLPRPDRKPLAPKSINISQLVAAKRSSQIDNNERPVANTHSSLSDFIVKSKPKPLAHDLKSVAGLFGTGRPFEYTKSRSKSRPRKRPQPCISSCQKLVYRVMKSVNALETSLRLQRHRSLPAHFDIMLQVKSLKILSPTETLAVATGAQGQELLILHGQLSIEKYQQRDSWQFLLNSKSSLTLYPGLTWFFEWQVI</sequence>
<proteinExistence type="predicted"/>
<evidence type="ECO:0000313" key="2">
    <source>
        <dbReference type="EMBL" id="SCU94059.1"/>
    </source>
</evidence>
<dbReference type="AlphaFoldDB" id="A0A1G4JTI1"/>
<organism evidence="2 3">
    <name type="scientific">Lachancea nothofagi CBS 11611</name>
    <dbReference type="NCBI Taxonomy" id="1266666"/>
    <lineage>
        <taxon>Eukaryota</taxon>
        <taxon>Fungi</taxon>
        <taxon>Dikarya</taxon>
        <taxon>Ascomycota</taxon>
        <taxon>Saccharomycotina</taxon>
        <taxon>Saccharomycetes</taxon>
        <taxon>Saccharomycetales</taxon>
        <taxon>Saccharomycetaceae</taxon>
        <taxon>Lachancea</taxon>
    </lineage>
</organism>
<dbReference type="Proteomes" id="UP000189911">
    <property type="component" value="Chromosome E"/>
</dbReference>
<name>A0A1G4JTI1_9SACH</name>
<evidence type="ECO:0000256" key="1">
    <source>
        <dbReference type="SAM" id="MobiDB-lite"/>
    </source>
</evidence>
<keyword evidence="3" id="KW-1185">Reference proteome</keyword>
<evidence type="ECO:0000313" key="3">
    <source>
        <dbReference type="Proteomes" id="UP000189911"/>
    </source>
</evidence>
<accession>A0A1G4JTI1</accession>
<reference evidence="3" key="1">
    <citation type="submission" date="2016-03" db="EMBL/GenBank/DDBJ databases">
        <authorList>
            <person name="Devillers Hugo."/>
        </authorList>
    </citation>
    <scope>NUCLEOTIDE SEQUENCE [LARGE SCALE GENOMIC DNA]</scope>
</reference>
<feature type="region of interest" description="Disordered" evidence="1">
    <location>
        <begin position="1"/>
        <end position="35"/>
    </location>
</feature>
<protein>
    <submittedName>
        <fullName evidence="2">LANO_0E05556g1_1</fullName>
    </submittedName>
</protein>